<dbReference type="GO" id="GO:0005886">
    <property type="term" value="C:plasma membrane"/>
    <property type="evidence" value="ECO:0007669"/>
    <property type="project" value="UniProtKB-SubCell"/>
</dbReference>
<keyword evidence="9" id="KW-0067">ATP-binding</keyword>
<dbReference type="InterPro" id="IPR036097">
    <property type="entry name" value="HisK_dim/P_sf"/>
</dbReference>
<dbReference type="Gene3D" id="3.30.565.10">
    <property type="entry name" value="Histidine kinase-like ATPase, C-terminal domain"/>
    <property type="match status" value="1"/>
</dbReference>
<evidence type="ECO:0000256" key="4">
    <source>
        <dbReference type="ARBA" id="ARBA00022475"/>
    </source>
</evidence>
<evidence type="ECO:0000256" key="7">
    <source>
        <dbReference type="ARBA" id="ARBA00022741"/>
    </source>
</evidence>
<dbReference type="GO" id="GO:0004721">
    <property type="term" value="F:phosphoprotein phosphatase activity"/>
    <property type="evidence" value="ECO:0007669"/>
    <property type="project" value="TreeGrafter"/>
</dbReference>
<dbReference type="SUPFAM" id="SSF47384">
    <property type="entry name" value="Homodimeric domain of signal transducing histidine kinase"/>
    <property type="match status" value="1"/>
</dbReference>
<dbReference type="PANTHER" id="PTHR45453:SF1">
    <property type="entry name" value="PHOSPHATE REGULON SENSOR PROTEIN PHOR"/>
    <property type="match status" value="1"/>
</dbReference>
<keyword evidence="15" id="KW-1185">Reference proteome</keyword>
<keyword evidence="5" id="KW-0597">Phosphoprotein</keyword>
<dbReference type="SMART" id="SM00387">
    <property type="entry name" value="HATPase_c"/>
    <property type="match status" value="1"/>
</dbReference>
<evidence type="ECO:0000256" key="5">
    <source>
        <dbReference type="ARBA" id="ARBA00022553"/>
    </source>
</evidence>
<sequence length="432" mass="49577">MSARYCTNSYLYLVKNSTIRLIVILATLSITGITITQLYWVRRAFDLKEAEFERTVTAALYNVAQQIYDINDTPPPSNNPVKQLSTNYFVVMVNNQLNARLLEFLLQTEFERRNIVVDFEYGIYDCTHEKIVYGNYVPLKSKQKNISNRLPQWSTQGYYFGVQFPNREAHIINQMGIWSFSSIVLLLVIVFFAYTLFVILKQKRLSEIQKDFINNMTHEFKTPISTIAVSAEVLKDPNIVNQPERLMNYTTIIEKENFRLKQQVERVLQMARLDKEDMGLKKESVEISHLIQEAIRNTSVALHEKRGKVREEFNHASIGIEVDKLHITNVLANLLDNAIKYCKGEPEITIKTSSHSKGVIVEVQDNGIGISAENYKRVFQKFYRVPTGNVHDVKGFGLGLSYVKTIIEAHGGTITLKSEVGKGSLFRFFLPV</sequence>
<dbReference type="PROSITE" id="PS50109">
    <property type="entry name" value="HIS_KIN"/>
    <property type="match status" value="1"/>
</dbReference>
<dbReference type="GO" id="GO:0016036">
    <property type="term" value="P:cellular response to phosphate starvation"/>
    <property type="evidence" value="ECO:0007669"/>
    <property type="project" value="TreeGrafter"/>
</dbReference>
<dbReference type="EMBL" id="FUZU01000002">
    <property type="protein sequence ID" value="SKC73790.1"/>
    <property type="molecule type" value="Genomic_DNA"/>
</dbReference>
<accession>A0A1T5LCV6</accession>
<evidence type="ECO:0000256" key="3">
    <source>
        <dbReference type="ARBA" id="ARBA00012438"/>
    </source>
</evidence>
<dbReference type="SMART" id="SM00388">
    <property type="entry name" value="HisKA"/>
    <property type="match status" value="1"/>
</dbReference>
<evidence type="ECO:0000313" key="14">
    <source>
        <dbReference type="EMBL" id="SKC73790.1"/>
    </source>
</evidence>
<dbReference type="CDD" id="cd00082">
    <property type="entry name" value="HisKA"/>
    <property type="match status" value="1"/>
</dbReference>
<dbReference type="GO" id="GO:0005524">
    <property type="term" value="F:ATP binding"/>
    <property type="evidence" value="ECO:0007669"/>
    <property type="project" value="UniProtKB-KW"/>
</dbReference>
<evidence type="ECO:0000256" key="8">
    <source>
        <dbReference type="ARBA" id="ARBA00022777"/>
    </source>
</evidence>
<gene>
    <name evidence="14" type="ORF">SAMN05660236_2985</name>
</gene>
<dbReference type="InterPro" id="IPR003594">
    <property type="entry name" value="HATPase_dom"/>
</dbReference>
<evidence type="ECO:0000256" key="12">
    <source>
        <dbReference type="SAM" id="Phobius"/>
    </source>
</evidence>
<evidence type="ECO:0000256" key="6">
    <source>
        <dbReference type="ARBA" id="ARBA00022679"/>
    </source>
</evidence>
<dbReference type="GO" id="GO:0000155">
    <property type="term" value="F:phosphorelay sensor kinase activity"/>
    <property type="evidence" value="ECO:0007669"/>
    <property type="project" value="InterPro"/>
</dbReference>
<name>A0A1T5LCV6_9BACT</name>
<dbReference type="SUPFAM" id="SSF55874">
    <property type="entry name" value="ATPase domain of HSP90 chaperone/DNA topoisomerase II/histidine kinase"/>
    <property type="match status" value="1"/>
</dbReference>
<evidence type="ECO:0000256" key="11">
    <source>
        <dbReference type="ARBA" id="ARBA00023136"/>
    </source>
</evidence>
<keyword evidence="6" id="KW-0808">Transferase</keyword>
<evidence type="ECO:0000313" key="15">
    <source>
        <dbReference type="Proteomes" id="UP000190961"/>
    </source>
</evidence>
<dbReference type="Proteomes" id="UP000190961">
    <property type="component" value="Unassembled WGS sequence"/>
</dbReference>
<proteinExistence type="predicted"/>
<reference evidence="14 15" key="1">
    <citation type="submission" date="2017-02" db="EMBL/GenBank/DDBJ databases">
        <authorList>
            <person name="Peterson S.W."/>
        </authorList>
    </citation>
    <scope>NUCLEOTIDE SEQUENCE [LARGE SCALE GENOMIC DNA]</scope>
    <source>
        <strain evidence="14 15">DSM 25262</strain>
    </source>
</reference>
<dbReference type="PANTHER" id="PTHR45453">
    <property type="entry name" value="PHOSPHATE REGULON SENSOR PROTEIN PHOR"/>
    <property type="match status" value="1"/>
</dbReference>
<dbReference type="Pfam" id="PF00512">
    <property type="entry name" value="HisKA"/>
    <property type="match status" value="1"/>
</dbReference>
<dbReference type="EC" id="2.7.13.3" evidence="3"/>
<dbReference type="CDD" id="cd00075">
    <property type="entry name" value="HATPase"/>
    <property type="match status" value="1"/>
</dbReference>
<feature type="transmembrane region" description="Helical" evidence="12">
    <location>
        <begin position="177"/>
        <end position="200"/>
    </location>
</feature>
<evidence type="ECO:0000256" key="2">
    <source>
        <dbReference type="ARBA" id="ARBA00004236"/>
    </source>
</evidence>
<evidence type="ECO:0000259" key="13">
    <source>
        <dbReference type="PROSITE" id="PS50109"/>
    </source>
</evidence>
<keyword evidence="8 14" id="KW-0418">Kinase</keyword>
<comment type="catalytic activity">
    <reaction evidence="1">
        <text>ATP + protein L-histidine = ADP + protein N-phospho-L-histidine.</text>
        <dbReference type="EC" id="2.7.13.3"/>
    </reaction>
</comment>
<dbReference type="InterPro" id="IPR004358">
    <property type="entry name" value="Sig_transdc_His_kin-like_C"/>
</dbReference>
<dbReference type="Pfam" id="PF02518">
    <property type="entry name" value="HATPase_c"/>
    <property type="match status" value="1"/>
</dbReference>
<dbReference type="PRINTS" id="PR00344">
    <property type="entry name" value="BCTRLSENSOR"/>
</dbReference>
<organism evidence="14 15">
    <name type="scientific">Ohtaekwangia koreensis</name>
    <dbReference type="NCBI Taxonomy" id="688867"/>
    <lineage>
        <taxon>Bacteria</taxon>
        <taxon>Pseudomonadati</taxon>
        <taxon>Bacteroidota</taxon>
        <taxon>Cytophagia</taxon>
        <taxon>Cytophagales</taxon>
        <taxon>Fulvivirgaceae</taxon>
        <taxon>Ohtaekwangia</taxon>
    </lineage>
</organism>
<dbReference type="AlphaFoldDB" id="A0A1T5LCV6"/>
<dbReference type="FunFam" id="3.30.565.10:FF:000023">
    <property type="entry name" value="PAS domain-containing sensor histidine kinase"/>
    <property type="match status" value="1"/>
</dbReference>
<comment type="subcellular location">
    <subcellularLocation>
        <location evidence="2">Cell membrane</location>
    </subcellularLocation>
</comment>
<keyword evidence="12" id="KW-0812">Transmembrane</keyword>
<dbReference type="Gene3D" id="1.10.287.130">
    <property type="match status" value="1"/>
</dbReference>
<dbReference type="InterPro" id="IPR003661">
    <property type="entry name" value="HisK_dim/P_dom"/>
</dbReference>
<dbReference type="InterPro" id="IPR036890">
    <property type="entry name" value="HATPase_C_sf"/>
</dbReference>
<keyword evidence="4" id="KW-1003">Cell membrane</keyword>
<keyword evidence="7" id="KW-0547">Nucleotide-binding</keyword>
<evidence type="ECO:0000256" key="9">
    <source>
        <dbReference type="ARBA" id="ARBA00022840"/>
    </source>
</evidence>
<feature type="transmembrane region" description="Helical" evidence="12">
    <location>
        <begin position="21"/>
        <end position="40"/>
    </location>
</feature>
<dbReference type="STRING" id="688867.SAMN05660236_2985"/>
<keyword evidence="12" id="KW-1133">Transmembrane helix</keyword>
<evidence type="ECO:0000256" key="1">
    <source>
        <dbReference type="ARBA" id="ARBA00000085"/>
    </source>
</evidence>
<feature type="domain" description="Histidine kinase" evidence="13">
    <location>
        <begin position="215"/>
        <end position="432"/>
    </location>
</feature>
<protein>
    <recommendedName>
        <fullName evidence="3">histidine kinase</fullName>
        <ecNumber evidence="3">2.7.13.3</ecNumber>
    </recommendedName>
</protein>
<keyword evidence="11 12" id="KW-0472">Membrane</keyword>
<dbReference type="InterPro" id="IPR005467">
    <property type="entry name" value="His_kinase_dom"/>
</dbReference>
<evidence type="ECO:0000256" key="10">
    <source>
        <dbReference type="ARBA" id="ARBA00023012"/>
    </source>
</evidence>
<dbReference type="InterPro" id="IPR050351">
    <property type="entry name" value="BphY/WalK/GraS-like"/>
</dbReference>
<keyword evidence="10" id="KW-0902">Two-component regulatory system</keyword>